<dbReference type="PANTHER" id="PTHR10579:SF43">
    <property type="entry name" value="ZINC FINGER (C3HC4-TYPE RING FINGER) FAMILY PROTEIN"/>
    <property type="match status" value="1"/>
</dbReference>
<dbReference type="Gene3D" id="3.40.50.410">
    <property type="entry name" value="von Willebrand factor, type A domain"/>
    <property type="match status" value="1"/>
</dbReference>
<dbReference type="InterPro" id="IPR036465">
    <property type="entry name" value="vWFA_dom_sf"/>
</dbReference>
<comment type="caution">
    <text evidence="3">The sequence shown here is derived from an EMBL/GenBank/DDBJ whole genome shotgun (WGS) entry which is preliminary data.</text>
</comment>
<dbReference type="Proteomes" id="UP001281761">
    <property type="component" value="Unassembled WGS sequence"/>
</dbReference>
<proteinExistence type="predicted"/>
<dbReference type="Pfam" id="PF00092">
    <property type="entry name" value="VWA"/>
    <property type="match status" value="1"/>
</dbReference>
<gene>
    <name evidence="3" type="ORF">BLNAU_19172</name>
</gene>
<dbReference type="PANTHER" id="PTHR10579">
    <property type="entry name" value="CALCIUM-ACTIVATED CHLORIDE CHANNEL REGULATOR"/>
    <property type="match status" value="1"/>
</dbReference>
<evidence type="ECO:0000256" key="1">
    <source>
        <dbReference type="SAM" id="MobiDB-lite"/>
    </source>
</evidence>
<evidence type="ECO:0000313" key="4">
    <source>
        <dbReference type="Proteomes" id="UP001281761"/>
    </source>
</evidence>
<feature type="region of interest" description="Disordered" evidence="1">
    <location>
        <begin position="395"/>
        <end position="428"/>
    </location>
</feature>
<accession>A0ABQ9X281</accession>
<dbReference type="InterPro" id="IPR051266">
    <property type="entry name" value="CLCR"/>
</dbReference>
<dbReference type="SUPFAM" id="SSF53300">
    <property type="entry name" value="vWA-like"/>
    <property type="match status" value="1"/>
</dbReference>
<evidence type="ECO:0000313" key="3">
    <source>
        <dbReference type="EMBL" id="KAK2945876.1"/>
    </source>
</evidence>
<dbReference type="EMBL" id="JARBJD010000244">
    <property type="protein sequence ID" value="KAK2945876.1"/>
    <property type="molecule type" value="Genomic_DNA"/>
</dbReference>
<protein>
    <submittedName>
        <fullName evidence="3">von Willebrand factor A</fullName>
    </submittedName>
</protein>
<feature type="compositionally biased region" description="Basic and acidic residues" evidence="1">
    <location>
        <begin position="401"/>
        <end position="421"/>
    </location>
</feature>
<dbReference type="InterPro" id="IPR002035">
    <property type="entry name" value="VWF_A"/>
</dbReference>
<evidence type="ECO:0000259" key="2">
    <source>
        <dbReference type="PROSITE" id="PS50234"/>
    </source>
</evidence>
<feature type="domain" description="VWFA" evidence="2">
    <location>
        <begin position="41"/>
        <end position="213"/>
    </location>
</feature>
<keyword evidence="4" id="KW-1185">Reference proteome</keyword>
<dbReference type="PROSITE" id="PS50234">
    <property type="entry name" value="VWFA"/>
    <property type="match status" value="1"/>
</dbReference>
<name>A0ABQ9X281_9EUKA</name>
<sequence length="529" mass="58324">MEIKVKKSSYALTPGSSISFQLQGVLKAPKKTGTTERSSVSIVLVIDKSGSMSSEGKLEYAKIAARSLVQQLDSTDYLGIIAYDSNVTTLAQIGRVTNKESFNAAINTLQPGSCTYLSGGLSAGIEMLRSHHSTGTRRVFLLSDGQANEGDTSIEGVNAIASRYRSEGITVSSIGLGRDFNEHMMKGIAEHGGGQYFYVDKAEILPGIFASELNLAQNTVTFNTTVWMEFNSCVTQVKIPGYTTTETTIAGAVMPIPIPGMGNKKKIDIKMGDFGSEEKRNIYVDLLINANSPNDSFLIGTIHASYSPSSNAPVEEHIATIDVIVTGDQARVLSENENTANSRAIETVQKAKIDADADEARKQALIELERGRREEAERLMNEQVNIRNGFKLKKAGKRKERKEVREMERRCASTQRRRELDAESESSDEDMFVAQAELDLNDNFDHQIVSHFGRASTNRSEQRNLFLAQQHFQIQNAQGLCSYQAQQQPNISVPAFTKEVEIGKKDVLVCVPIFVCENKWRKAVSVSKR</sequence>
<reference evidence="3 4" key="1">
    <citation type="journal article" date="2022" name="bioRxiv">
        <title>Genomics of Preaxostyla Flagellates Illuminates Evolutionary Transitions and the Path Towards Mitochondrial Loss.</title>
        <authorList>
            <person name="Novak L.V.F."/>
            <person name="Treitli S.C."/>
            <person name="Pyrih J."/>
            <person name="Halakuc P."/>
            <person name="Pipaliya S.V."/>
            <person name="Vacek V."/>
            <person name="Brzon O."/>
            <person name="Soukal P."/>
            <person name="Eme L."/>
            <person name="Dacks J.B."/>
            <person name="Karnkowska A."/>
            <person name="Elias M."/>
            <person name="Hampl V."/>
        </authorList>
    </citation>
    <scope>NUCLEOTIDE SEQUENCE [LARGE SCALE GENOMIC DNA]</scope>
    <source>
        <strain evidence="3">NAU3</strain>
        <tissue evidence="3">Gut</tissue>
    </source>
</reference>
<organism evidence="3 4">
    <name type="scientific">Blattamonas nauphoetae</name>
    <dbReference type="NCBI Taxonomy" id="2049346"/>
    <lineage>
        <taxon>Eukaryota</taxon>
        <taxon>Metamonada</taxon>
        <taxon>Preaxostyla</taxon>
        <taxon>Oxymonadida</taxon>
        <taxon>Blattamonas</taxon>
    </lineage>
</organism>
<dbReference type="SMART" id="SM00327">
    <property type="entry name" value="VWA"/>
    <property type="match status" value="1"/>
</dbReference>